<dbReference type="InterPro" id="IPR029044">
    <property type="entry name" value="Nucleotide-diphossugar_trans"/>
</dbReference>
<keyword evidence="2" id="KW-0808">Transferase</keyword>
<dbReference type="GO" id="GO:0016757">
    <property type="term" value="F:glycosyltransferase activity"/>
    <property type="evidence" value="ECO:0007669"/>
    <property type="project" value="UniProtKB-KW"/>
</dbReference>
<gene>
    <name evidence="4" type="ORF">K8V06_08895</name>
</gene>
<reference evidence="4" key="1">
    <citation type="journal article" date="2021" name="PeerJ">
        <title>Extensive microbial diversity within the chicken gut microbiome revealed by metagenomics and culture.</title>
        <authorList>
            <person name="Gilroy R."/>
            <person name="Ravi A."/>
            <person name="Getino M."/>
            <person name="Pursley I."/>
            <person name="Horton D.L."/>
            <person name="Alikhan N.F."/>
            <person name="Baker D."/>
            <person name="Gharbi K."/>
            <person name="Hall N."/>
            <person name="Watson M."/>
            <person name="Adriaenssens E.M."/>
            <person name="Foster-Nyarko E."/>
            <person name="Jarju S."/>
            <person name="Secka A."/>
            <person name="Antonio M."/>
            <person name="Oren A."/>
            <person name="Chaudhuri R.R."/>
            <person name="La Ragione R."/>
            <person name="Hildebrand F."/>
            <person name="Pallen M.J."/>
        </authorList>
    </citation>
    <scope>NUCLEOTIDE SEQUENCE</scope>
    <source>
        <strain evidence="4">CHK189-29639</strain>
    </source>
</reference>
<evidence type="ECO:0000256" key="1">
    <source>
        <dbReference type="ARBA" id="ARBA00022676"/>
    </source>
</evidence>
<protein>
    <submittedName>
        <fullName evidence="4">Glycosyltransferase</fullName>
    </submittedName>
</protein>
<dbReference type="AlphaFoldDB" id="A0A921IEI5"/>
<evidence type="ECO:0000256" key="2">
    <source>
        <dbReference type="ARBA" id="ARBA00022679"/>
    </source>
</evidence>
<dbReference type="CDD" id="cd00761">
    <property type="entry name" value="Glyco_tranf_GTA_type"/>
    <property type="match status" value="1"/>
</dbReference>
<dbReference type="Gene3D" id="3.90.550.10">
    <property type="entry name" value="Spore Coat Polysaccharide Biosynthesis Protein SpsA, Chain A"/>
    <property type="match status" value="1"/>
</dbReference>
<comment type="caution">
    <text evidence="4">The sequence shown here is derived from an EMBL/GenBank/DDBJ whole genome shotgun (WGS) entry which is preliminary data.</text>
</comment>
<evidence type="ECO:0000259" key="3">
    <source>
        <dbReference type="Pfam" id="PF00535"/>
    </source>
</evidence>
<dbReference type="InterPro" id="IPR001173">
    <property type="entry name" value="Glyco_trans_2-like"/>
</dbReference>
<organism evidence="4 5">
    <name type="scientific">Ligilactobacillus salivarius</name>
    <dbReference type="NCBI Taxonomy" id="1624"/>
    <lineage>
        <taxon>Bacteria</taxon>
        <taxon>Bacillati</taxon>
        <taxon>Bacillota</taxon>
        <taxon>Bacilli</taxon>
        <taxon>Lactobacillales</taxon>
        <taxon>Lactobacillaceae</taxon>
        <taxon>Ligilactobacillus</taxon>
    </lineage>
</organism>
<keyword evidence="1" id="KW-0328">Glycosyltransferase</keyword>
<dbReference type="SUPFAM" id="SSF53448">
    <property type="entry name" value="Nucleotide-diphospho-sugar transferases"/>
    <property type="match status" value="1"/>
</dbReference>
<dbReference type="PANTHER" id="PTHR22916">
    <property type="entry name" value="GLYCOSYLTRANSFERASE"/>
    <property type="match status" value="1"/>
</dbReference>
<dbReference type="Proteomes" id="UP000759256">
    <property type="component" value="Unassembled WGS sequence"/>
</dbReference>
<feature type="domain" description="Glycosyltransferase 2-like" evidence="3">
    <location>
        <begin position="3"/>
        <end position="153"/>
    </location>
</feature>
<evidence type="ECO:0000313" key="5">
    <source>
        <dbReference type="Proteomes" id="UP000759256"/>
    </source>
</evidence>
<proteinExistence type="predicted"/>
<dbReference type="Pfam" id="PF00535">
    <property type="entry name" value="Glycos_transf_2"/>
    <property type="match status" value="1"/>
</dbReference>
<dbReference type="EMBL" id="DYVK01000087">
    <property type="protein sequence ID" value="HJG16232.1"/>
    <property type="molecule type" value="Genomic_DNA"/>
</dbReference>
<accession>A0A921IEI5</accession>
<reference evidence="4" key="2">
    <citation type="submission" date="2021-09" db="EMBL/GenBank/DDBJ databases">
        <authorList>
            <person name="Gilroy R."/>
        </authorList>
    </citation>
    <scope>NUCLEOTIDE SEQUENCE</scope>
    <source>
        <strain evidence="4">CHK189-29639</strain>
    </source>
</reference>
<sequence>MDCVKSIIDNQDMEGVEILLIDDGSSDKSGCICDKLAEDYSYIKAYHKKNGGLSSARNAGIDLAEGKWITFIDSDDLVSKKYIQYIKAMSKLTNYDVFIYKHINFREKINNSMSNTNIKLKNITKEQAMYTLHVDEYGNYAWNKLYKKFLFDNIKYPLQKTYEDIFTTYKLYDIANKIALIDNFLYYYRQRPGSIVYSKDISKKINMFKDRYIAEKELNDFFAKEYPSCQKQSEVDVLRYSLVLCTYVDIYDREKDKVYNQAKHFLESHVFSLKSNKIKLEFLILLYKKLPRLYQLSMGRMLKLRNRKKK</sequence>
<evidence type="ECO:0000313" key="4">
    <source>
        <dbReference type="EMBL" id="HJG16232.1"/>
    </source>
</evidence>
<name>A0A921IEI5_9LACO</name>
<dbReference type="PANTHER" id="PTHR22916:SF51">
    <property type="entry name" value="GLYCOSYLTRANSFERASE EPSH-RELATED"/>
    <property type="match status" value="1"/>
</dbReference>